<keyword evidence="2" id="KW-0808">Transferase</keyword>
<dbReference type="InterPro" id="IPR016181">
    <property type="entry name" value="Acyl_CoA_acyltransferase"/>
</dbReference>
<dbReference type="KEGG" id="rtg:NCTC13098_01951"/>
<dbReference type="Proteomes" id="UP000274346">
    <property type="component" value="Chromosome"/>
</dbReference>
<dbReference type="SUPFAM" id="SSF55729">
    <property type="entry name" value="Acyl-CoA N-acyltransferases (Nat)"/>
    <property type="match status" value="1"/>
</dbReference>
<dbReference type="PANTHER" id="PTHR43792">
    <property type="entry name" value="GNAT FAMILY, PUTATIVE (AFU_ORTHOLOGUE AFUA_3G00765)-RELATED-RELATED"/>
    <property type="match status" value="1"/>
</dbReference>
<dbReference type="CDD" id="cd04301">
    <property type="entry name" value="NAT_SF"/>
    <property type="match status" value="1"/>
</dbReference>
<feature type="domain" description="N-acetyltransferase" evidence="1">
    <location>
        <begin position="9"/>
        <end position="166"/>
    </location>
</feature>
<sequence length="186" mass="20938">MITLTTSRLLLSPFTESDWPFFLRLRSDPQVMRFMGPILDEEALRNVFDARREASGVFVLRDSCGKALGDIGLRISSKNPHEADVGYALLPEAQGNGYASEALEEVCRYGFVRLGVNAINAWVIGDNSGSSRLLEKHGFRRIQILEKAWHLDGVDYDDWIYRLERRSCPGRVNPAGECVKFTSTNP</sequence>
<gene>
    <name evidence="2" type="ORF">NCTC13098_01951</name>
</gene>
<dbReference type="PROSITE" id="PS51186">
    <property type="entry name" value="GNAT"/>
    <property type="match status" value="1"/>
</dbReference>
<dbReference type="InterPro" id="IPR051531">
    <property type="entry name" value="N-acetyltransferase"/>
</dbReference>
<dbReference type="PANTHER" id="PTHR43792:SF1">
    <property type="entry name" value="N-ACETYLTRANSFERASE DOMAIN-CONTAINING PROTEIN"/>
    <property type="match status" value="1"/>
</dbReference>
<dbReference type="GO" id="GO:0016747">
    <property type="term" value="F:acyltransferase activity, transferring groups other than amino-acyl groups"/>
    <property type="evidence" value="ECO:0007669"/>
    <property type="project" value="InterPro"/>
</dbReference>
<dbReference type="AlphaFoldDB" id="A0A3P8KHC9"/>
<proteinExistence type="predicted"/>
<accession>A0A3P8KHC9</accession>
<protein>
    <submittedName>
        <fullName evidence="2">Acetyltransferase (GNAT) family</fullName>
    </submittedName>
</protein>
<organism evidence="2 3">
    <name type="scientific">Raoultella terrigena</name>
    <name type="common">Klebsiella terrigena</name>
    <dbReference type="NCBI Taxonomy" id="577"/>
    <lineage>
        <taxon>Bacteria</taxon>
        <taxon>Pseudomonadati</taxon>
        <taxon>Pseudomonadota</taxon>
        <taxon>Gammaproteobacteria</taxon>
        <taxon>Enterobacterales</taxon>
        <taxon>Enterobacteriaceae</taxon>
        <taxon>Klebsiella/Raoultella group</taxon>
        <taxon>Raoultella</taxon>
    </lineage>
</organism>
<dbReference type="Pfam" id="PF13302">
    <property type="entry name" value="Acetyltransf_3"/>
    <property type="match status" value="1"/>
</dbReference>
<dbReference type="InterPro" id="IPR000182">
    <property type="entry name" value="GNAT_dom"/>
</dbReference>
<dbReference type="EMBL" id="LR131271">
    <property type="protein sequence ID" value="VDR25621.1"/>
    <property type="molecule type" value="Genomic_DNA"/>
</dbReference>
<name>A0A3P8KHC9_RAOTE</name>
<dbReference type="Gene3D" id="3.40.630.30">
    <property type="match status" value="1"/>
</dbReference>
<reference evidence="2 3" key="1">
    <citation type="submission" date="2018-12" db="EMBL/GenBank/DDBJ databases">
        <authorList>
            <consortium name="Pathogen Informatics"/>
        </authorList>
    </citation>
    <scope>NUCLEOTIDE SEQUENCE [LARGE SCALE GENOMIC DNA]</scope>
    <source>
        <strain evidence="2 3">NCTC13098</strain>
    </source>
</reference>
<evidence type="ECO:0000313" key="3">
    <source>
        <dbReference type="Proteomes" id="UP000274346"/>
    </source>
</evidence>
<evidence type="ECO:0000259" key="1">
    <source>
        <dbReference type="PROSITE" id="PS51186"/>
    </source>
</evidence>
<evidence type="ECO:0000313" key="2">
    <source>
        <dbReference type="EMBL" id="VDR25621.1"/>
    </source>
</evidence>